<evidence type="ECO:0000313" key="2">
    <source>
        <dbReference type="Proteomes" id="UP000663862"/>
    </source>
</evidence>
<dbReference type="AlphaFoldDB" id="A0A820N558"/>
<gene>
    <name evidence="1" type="ORF">TSG867_LOCUS11716</name>
</gene>
<comment type="caution">
    <text evidence="1">The sequence shown here is derived from an EMBL/GenBank/DDBJ whole genome shotgun (WGS) entry which is preliminary data.</text>
</comment>
<evidence type="ECO:0000313" key="1">
    <source>
        <dbReference type="EMBL" id="CAF4382896.1"/>
    </source>
</evidence>
<accession>A0A820N558</accession>
<protein>
    <submittedName>
        <fullName evidence="1">Uncharacterized protein</fullName>
    </submittedName>
</protein>
<sequence>SMLVYRFVQLEHTNGATAEIDRRIGT</sequence>
<organism evidence="1 2">
    <name type="scientific">Rotaria socialis</name>
    <dbReference type="NCBI Taxonomy" id="392032"/>
    <lineage>
        <taxon>Eukaryota</taxon>
        <taxon>Metazoa</taxon>
        <taxon>Spiralia</taxon>
        <taxon>Gnathifera</taxon>
        <taxon>Rotifera</taxon>
        <taxon>Eurotatoria</taxon>
        <taxon>Bdelloidea</taxon>
        <taxon>Philodinida</taxon>
        <taxon>Philodinidae</taxon>
        <taxon>Rotaria</taxon>
    </lineage>
</organism>
<name>A0A820N558_9BILA</name>
<dbReference type="EMBL" id="CAJOBQ010000571">
    <property type="protein sequence ID" value="CAF4382896.1"/>
    <property type="molecule type" value="Genomic_DNA"/>
</dbReference>
<proteinExistence type="predicted"/>
<dbReference type="Proteomes" id="UP000663862">
    <property type="component" value="Unassembled WGS sequence"/>
</dbReference>
<reference evidence="1" key="1">
    <citation type="submission" date="2021-02" db="EMBL/GenBank/DDBJ databases">
        <authorList>
            <person name="Nowell W R."/>
        </authorList>
    </citation>
    <scope>NUCLEOTIDE SEQUENCE</scope>
</reference>
<feature type="non-terminal residue" evidence="1">
    <location>
        <position position="1"/>
    </location>
</feature>